<dbReference type="Ensembl" id="ENSHHUT00000040667.1">
    <property type="protein sequence ID" value="ENSHHUP00000039132.1"/>
    <property type="gene ID" value="ENSHHUG00000024355.1"/>
</dbReference>
<reference evidence="1" key="2">
    <citation type="submission" date="2025-08" db="UniProtKB">
        <authorList>
            <consortium name="Ensembl"/>
        </authorList>
    </citation>
    <scope>IDENTIFICATION</scope>
</reference>
<dbReference type="AlphaFoldDB" id="A0A4W5ML07"/>
<dbReference type="Proteomes" id="UP000314982">
    <property type="component" value="Unassembled WGS sequence"/>
</dbReference>
<reference evidence="2" key="1">
    <citation type="submission" date="2018-06" db="EMBL/GenBank/DDBJ databases">
        <title>Genome assembly of Danube salmon.</title>
        <authorList>
            <person name="Macqueen D.J."/>
            <person name="Gundappa M.K."/>
        </authorList>
    </citation>
    <scope>NUCLEOTIDE SEQUENCE [LARGE SCALE GENOMIC DNA]</scope>
</reference>
<organism evidence="1 2">
    <name type="scientific">Hucho hucho</name>
    <name type="common">huchen</name>
    <dbReference type="NCBI Taxonomy" id="62062"/>
    <lineage>
        <taxon>Eukaryota</taxon>
        <taxon>Metazoa</taxon>
        <taxon>Chordata</taxon>
        <taxon>Craniata</taxon>
        <taxon>Vertebrata</taxon>
        <taxon>Euteleostomi</taxon>
        <taxon>Actinopterygii</taxon>
        <taxon>Neopterygii</taxon>
        <taxon>Teleostei</taxon>
        <taxon>Protacanthopterygii</taxon>
        <taxon>Salmoniformes</taxon>
        <taxon>Salmonidae</taxon>
        <taxon>Salmoninae</taxon>
        <taxon>Hucho</taxon>
    </lineage>
</organism>
<evidence type="ECO:0000313" key="1">
    <source>
        <dbReference type="Ensembl" id="ENSHHUP00000039132.1"/>
    </source>
</evidence>
<protein>
    <submittedName>
        <fullName evidence="1">Uncharacterized protein</fullName>
    </submittedName>
</protein>
<proteinExistence type="predicted"/>
<sequence length="88" mass="10511">MFSRTMTQHTTRLWKGYLTMESDGVLHQMTWPPQSPDLNPIELVLHELDRRVKEKQPTSAQHMWKLLQDCWKSIPGDYLMKLVERMQS</sequence>
<keyword evidence="2" id="KW-1185">Reference proteome</keyword>
<dbReference type="InterPro" id="IPR036397">
    <property type="entry name" value="RNaseH_sf"/>
</dbReference>
<accession>A0A4W5ML07</accession>
<reference evidence="1" key="3">
    <citation type="submission" date="2025-09" db="UniProtKB">
        <authorList>
            <consortium name="Ensembl"/>
        </authorList>
    </citation>
    <scope>IDENTIFICATION</scope>
</reference>
<dbReference type="GO" id="GO:0003676">
    <property type="term" value="F:nucleic acid binding"/>
    <property type="evidence" value="ECO:0007669"/>
    <property type="project" value="InterPro"/>
</dbReference>
<evidence type="ECO:0000313" key="2">
    <source>
        <dbReference type="Proteomes" id="UP000314982"/>
    </source>
</evidence>
<name>A0A4W5ML07_9TELE</name>
<dbReference type="GeneTree" id="ENSGT01150000290478"/>
<dbReference type="Gene3D" id="3.30.420.10">
    <property type="entry name" value="Ribonuclease H-like superfamily/Ribonuclease H"/>
    <property type="match status" value="1"/>
</dbReference>